<protein>
    <recommendedName>
        <fullName evidence="7">HTH-type transcriptional regulator BetI</fullName>
    </recommendedName>
</protein>
<dbReference type="PANTHER" id="PTHR30055:SF234">
    <property type="entry name" value="HTH-TYPE TRANSCRIPTIONAL REGULATOR BETI"/>
    <property type="match status" value="1"/>
</dbReference>
<dbReference type="Pfam" id="PF00440">
    <property type="entry name" value="TetR_N"/>
    <property type="match status" value="1"/>
</dbReference>
<sequence>MARIGKEPQRRAALVAATISEVGAAGSLDVTVGQIARRAGVSSALAHHYFGGKTDIFLAAMRHILTEYSAEVRAALKRTTVPEARLRALVAANFAQSFFEPATVAAWLNFYVLAQRDPQAARLLRIYKRRLRSNLIAALRLHASDPAPVADTLGALIDGLYLRAALGGTAMGAEATEQVMDCAEALTRGRT</sequence>
<dbReference type="HAMAP" id="MF_00768">
    <property type="entry name" value="HTH_type_BetI"/>
    <property type="match status" value="1"/>
</dbReference>
<dbReference type="InterPro" id="IPR050109">
    <property type="entry name" value="HTH-type_TetR-like_transc_reg"/>
</dbReference>
<dbReference type="InterPro" id="IPR017757">
    <property type="entry name" value="Tscrpt_rep_BetI"/>
</dbReference>
<reference evidence="10 11" key="1">
    <citation type="submission" date="2018-07" db="EMBL/GenBank/DDBJ databases">
        <title>Thalassococcus profundi sp. nov., a marine bacterium isolated from deep seawater of Okinawa Trough.</title>
        <authorList>
            <person name="Yu M."/>
        </authorList>
    </citation>
    <scope>NUCLEOTIDE SEQUENCE [LARGE SCALE GENOMIC DNA]</scope>
    <source>
        <strain evidence="10 11">WRAS1</strain>
    </source>
</reference>
<dbReference type="UniPathway" id="UPA00529"/>
<accession>A0A369TGW2</accession>
<gene>
    <name evidence="7 10" type="primary">betI</name>
    <name evidence="10" type="ORF">DU478_19665</name>
</gene>
<dbReference type="EMBL" id="QPMK01000021">
    <property type="protein sequence ID" value="RDD64543.1"/>
    <property type="molecule type" value="Genomic_DNA"/>
</dbReference>
<keyword evidence="4 7" id="KW-0238">DNA-binding</keyword>
<evidence type="ECO:0000256" key="2">
    <source>
        <dbReference type="ARBA" id="ARBA00022491"/>
    </source>
</evidence>
<dbReference type="NCBIfam" id="NF001978">
    <property type="entry name" value="PRK00767.1"/>
    <property type="match status" value="1"/>
</dbReference>
<dbReference type="Pfam" id="PF13977">
    <property type="entry name" value="TetR_C_6"/>
    <property type="match status" value="1"/>
</dbReference>
<dbReference type="InterPro" id="IPR039538">
    <property type="entry name" value="BetI_C"/>
</dbReference>
<dbReference type="PROSITE" id="PS50977">
    <property type="entry name" value="HTH_TETR_2"/>
    <property type="match status" value="1"/>
</dbReference>
<organism evidence="10 11">
    <name type="scientific">Thalassococcus profundi</name>
    <dbReference type="NCBI Taxonomy" id="2282382"/>
    <lineage>
        <taxon>Bacteria</taxon>
        <taxon>Pseudomonadati</taxon>
        <taxon>Pseudomonadota</taxon>
        <taxon>Alphaproteobacteria</taxon>
        <taxon>Rhodobacterales</taxon>
        <taxon>Roseobacteraceae</taxon>
        <taxon>Thalassococcus</taxon>
    </lineage>
</organism>
<comment type="function">
    <text evidence="6">Repressor involved in the biosynthesis of the osmoprotectant glycine betaine. It represses transcription of the choline transporter BetT and the genes of BetAB involved in the synthesis of glycine betaine.</text>
</comment>
<dbReference type="Proteomes" id="UP000253977">
    <property type="component" value="Unassembled WGS sequence"/>
</dbReference>
<evidence type="ECO:0000256" key="6">
    <source>
        <dbReference type="ARBA" id="ARBA00024936"/>
    </source>
</evidence>
<dbReference type="GO" id="GO:0003700">
    <property type="term" value="F:DNA-binding transcription factor activity"/>
    <property type="evidence" value="ECO:0007669"/>
    <property type="project" value="UniProtKB-UniRule"/>
</dbReference>
<dbReference type="GO" id="GO:0045892">
    <property type="term" value="P:negative regulation of DNA-templated transcription"/>
    <property type="evidence" value="ECO:0007669"/>
    <property type="project" value="UniProtKB-UniRule"/>
</dbReference>
<dbReference type="PANTHER" id="PTHR30055">
    <property type="entry name" value="HTH-TYPE TRANSCRIPTIONAL REGULATOR RUTR"/>
    <property type="match status" value="1"/>
</dbReference>
<name>A0A369TGW2_9RHOB</name>
<dbReference type="RefSeq" id="WP_114512654.1">
    <property type="nucleotide sequence ID" value="NZ_QPMK01000021.1"/>
</dbReference>
<dbReference type="AlphaFoldDB" id="A0A369TGW2"/>
<dbReference type="PROSITE" id="PS01081">
    <property type="entry name" value="HTH_TETR_1"/>
    <property type="match status" value="1"/>
</dbReference>
<evidence type="ECO:0000256" key="7">
    <source>
        <dbReference type="HAMAP-Rule" id="MF_00768"/>
    </source>
</evidence>
<dbReference type="SUPFAM" id="SSF46689">
    <property type="entry name" value="Homeodomain-like"/>
    <property type="match status" value="1"/>
</dbReference>
<evidence type="ECO:0000313" key="10">
    <source>
        <dbReference type="EMBL" id="RDD64543.1"/>
    </source>
</evidence>
<dbReference type="SUPFAM" id="SSF48498">
    <property type="entry name" value="Tetracyclin repressor-like, C-terminal domain"/>
    <property type="match status" value="1"/>
</dbReference>
<dbReference type="GO" id="GO:0019285">
    <property type="term" value="P:glycine betaine biosynthetic process from choline"/>
    <property type="evidence" value="ECO:0007669"/>
    <property type="project" value="UniProtKB-UniRule"/>
</dbReference>
<dbReference type="InterPro" id="IPR001647">
    <property type="entry name" value="HTH_TetR"/>
</dbReference>
<dbReference type="NCBIfam" id="TIGR03384">
    <property type="entry name" value="betaine_BetI"/>
    <property type="match status" value="1"/>
</dbReference>
<dbReference type="OrthoDB" id="7618612at2"/>
<dbReference type="InterPro" id="IPR036271">
    <property type="entry name" value="Tet_transcr_reg_TetR-rel_C_sf"/>
</dbReference>
<evidence type="ECO:0000256" key="5">
    <source>
        <dbReference type="ARBA" id="ARBA00023163"/>
    </source>
</evidence>
<dbReference type="GO" id="GO:0000976">
    <property type="term" value="F:transcription cis-regulatory region binding"/>
    <property type="evidence" value="ECO:0007669"/>
    <property type="project" value="TreeGrafter"/>
</dbReference>
<evidence type="ECO:0000256" key="4">
    <source>
        <dbReference type="ARBA" id="ARBA00023125"/>
    </source>
</evidence>
<evidence type="ECO:0000256" key="3">
    <source>
        <dbReference type="ARBA" id="ARBA00023015"/>
    </source>
</evidence>
<feature type="domain" description="HTH tetR-type" evidence="9">
    <location>
        <begin position="8"/>
        <end position="68"/>
    </location>
</feature>
<evidence type="ECO:0000313" key="11">
    <source>
        <dbReference type="Proteomes" id="UP000253977"/>
    </source>
</evidence>
<dbReference type="InterPro" id="IPR009057">
    <property type="entry name" value="Homeodomain-like_sf"/>
</dbReference>
<dbReference type="Gene3D" id="1.10.357.10">
    <property type="entry name" value="Tetracycline Repressor, domain 2"/>
    <property type="match status" value="1"/>
</dbReference>
<keyword evidence="2 7" id="KW-0678">Repressor</keyword>
<keyword evidence="11" id="KW-1185">Reference proteome</keyword>
<evidence type="ECO:0000256" key="8">
    <source>
        <dbReference type="PROSITE-ProRule" id="PRU00335"/>
    </source>
</evidence>
<evidence type="ECO:0000256" key="1">
    <source>
        <dbReference type="ARBA" id="ARBA00004719"/>
    </source>
</evidence>
<feature type="DNA-binding region" description="H-T-H motif" evidence="7 8">
    <location>
        <begin position="31"/>
        <end position="50"/>
    </location>
</feature>
<dbReference type="InterPro" id="IPR023772">
    <property type="entry name" value="DNA-bd_HTH_TetR-type_CS"/>
</dbReference>
<comment type="caution">
    <text evidence="10">The sequence shown here is derived from an EMBL/GenBank/DDBJ whole genome shotgun (WGS) entry which is preliminary data.</text>
</comment>
<comment type="function">
    <text evidence="7">Repressor involved in choline regulation of the bet genes.</text>
</comment>
<comment type="pathway">
    <text evidence="1 7">Amine and polyamine biosynthesis; betaine biosynthesis via choline pathway [regulation].</text>
</comment>
<keyword evidence="5 7" id="KW-0804">Transcription</keyword>
<proteinExistence type="inferred from homology"/>
<keyword evidence="3 7" id="KW-0805">Transcription regulation</keyword>
<evidence type="ECO:0000259" key="9">
    <source>
        <dbReference type="PROSITE" id="PS50977"/>
    </source>
</evidence>